<protein>
    <submittedName>
        <fullName evidence="1">DUF4254 domain-containing protein</fullName>
    </submittedName>
</protein>
<evidence type="ECO:0000313" key="2">
    <source>
        <dbReference type="Proteomes" id="UP000470876"/>
    </source>
</evidence>
<dbReference type="Pfam" id="PF14063">
    <property type="entry name" value="DUF4254"/>
    <property type="match status" value="1"/>
</dbReference>
<proteinExistence type="predicted"/>
<comment type="caution">
    <text evidence="1">The sequence shown here is derived from an EMBL/GenBank/DDBJ whole genome shotgun (WGS) entry which is preliminary data.</text>
</comment>
<organism evidence="1 2">
    <name type="scientific">Nocardia cyriacigeorgica</name>
    <dbReference type="NCBI Taxonomy" id="135487"/>
    <lineage>
        <taxon>Bacteria</taxon>
        <taxon>Bacillati</taxon>
        <taxon>Actinomycetota</taxon>
        <taxon>Actinomycetes</taxon>
        <taxon>Mycobacteriales</taxon>
        <taxon>Nocardiaceae</taxon>
        <taxon>Nocardia</taxon>
    </lineage>
</organism>
<dbReference type="EMBL" id="JAAGUX010000061">
    <property type="protein sequence ID" value="NEW58680.1"/>
    <property type="molecule type" value="Genomic_DNA"/>
</dbReference>
<accession>A0ABX0CWN8</accession>
<sequence length="148" mass="16565">MPSKDLVLEACTGRLITDHPVLRSANELAHLHIAAQHIPDAANLLQRRLELIRRIDHWLARELRPAHGGAHLHTESVGTVVDRLARYTTSARLSLLSDDTTVERHYIWHRLAELTVGYSDLAYEVGAGIRRLPDLGHPEPATTGLDNR</sequence>
<evidence type="ECO:0000313" key="1">
    <source>
        <dbReference type="EMBL" id="NEW58680.1"/>
    </source>
</evidence>
<gene>
    <name evidence="1" type="ORF">GV794_24005</name>
</gene>
<reference evidence="1 2" key="1">
    <citation type="submission" date="2020-01" db="EMBL/GenBank/DDBJ databases">
        <title>Genetics and antimicrobial susceptibilities of Nocardia species isolated from the soil; a comparison with species isolated from humans.</title>
        <authorList>
            <person name="Carrasco G."/>
            <person name="Monzon S."/>
            <person name="Sansegundo M."/>
            <person name="Garcia E."/>
            <person name="Garrido N."/>
            <person name="Medina M.J."/>
            <person name="Villalon P."/>
            <person name="Ramirez-Arocha A.C."/>
            <person name="Jimenez P."/>
            <person name="Cuesta I."/>
            <person name="Valdezate S."/>
        </authorList>
    </citation>
    <scope>NUCLEOTIDE SEQUENCE [LARGE SCALE GENOMIC DNA]</scope>
    <source>
        <strain evidence="1 2">CNM20110649</strain>
    </source>
</reference>
<dbReference type="InterPro" id="IPR025350">
    <property type="entry name" value="DUF4254"/>
</dbReference>
<dbReference type="Proteomes" id="UP000470876">
    <property type="component" value="Unassembled WGS sequence"/>
</dbReference>
<keyword evidence="2" id="KW-1185">Reference proteome</keyword>
<name>A0ABX0CWN8_9NOCA</name>